<reference evidence="1 2" key="1">
    <citation type="submission" date="2023-11" db="EMBL/GenBank/DDBJ databases">
        <title>Lentzea sokolovensis, sp. nov., Lentzea kristufkii, sp. nov., and Lentzea miocenensis, sp. nov., rare actinobacteria from Sokolov Coal Basin, Miocene lacustrine sediment, Czech Republic.</title>
        <authorList>
            <person name="Lara A."/>
            <person name="Kotroba L."/>
            <person name="Nouioui I."/>
            <person name="Neumann-Schaal M."/>
            <person name="Mast Y."/>
            <person name="Chronakova A."/>
        </authorList>
    </citation>
    <scope>NUCLEOTIDE SEQUENCE [LARGE SCALE GENOMIC DNA]</scope>
    <source>
        <strain evidence="1 2">BCCO 10_0856</strain>
    </source>
</reference>
<evidence type="ECO:0000313" key="2">
    <source>
        <dbReference type="Proteomes" id="UP001285521"/>
    </source>
</evidence>
<organism evidence="1 2">
    <name type="scientific">Lentzea miocenica</name>
    <dbReference type="NCBI Taxonomy" id="3095431"/>
    <lineage>
        <taxon>Bacteria</taxon>
        <taxon>Bacillati</taxon>
        <taxon>Actinomycetota</taxon>
        <taxon>Actinomycetes</taxon>
        <taxon>Pseudonocardiales</taxon>
        <taxon>Pseudonocardiaceae</taxon>
        <taxon>Lentzea</taxon>
    </lineage>
</organism>
<dbReference type="RefSeq" id="WP_319969874.1">
    <property type="nucleotide sequence ID" value="NZ_JAXAVW010000030.1"/>
</dbReference>
<protein>
    <submittedName>
        <fullName evidence="1">Uncharacterized protein</fullName>
    </submittedName>
</protein>
<accession>A0ABU4T9L4</accession>
<keyword evidence="2" id="KW-1185">Reference proteome</keyword>
<gene>
    <name evidence="1" type="ORF">SK803_31975</name>
</gene>
<name>A0ABU4T9L4_9PSEU</name>
<proteinExistence type="predicted"/>
<reference evidence="1 2" key="2">
    <citation type="submission" date="2023-11" db="EMBL/GenBank/DDBJ databases">
        <authorList>
            <person name="Lara A.C."/>
            <person name="Chronakova A."/>
        </authorList>
    </citation>
    <scope>NUCLEOTIDE SEQUENCE [LARGE SCALE GENOMIC DNA]</scope>
    <source>
        <strain evidence="1 2">BCCO 10_0856</strain>
    </source>
</reference>
<dbReference type="EMBL" id="JAXAVW010000030">
    <property type="protein sequence ID" value="MDX8034859.1"/>
    <property type="molecule type" value="Genomic_DNA"/>
</dbReference>
<evidence type="ECO:0000313" key="1">
    <source>
        <dbReference type="EMBL" id="MDX8034859.1"/>
    </source>
</evidence>
<comment type="caution">
    <text evidence="1">The sequence shown here is derived from an EMBL/GenBank/DDBJ whole genome shotgun (WGS) entry which is preliminary data.</text>
</comment>
<sequence>MGALRYVAGAEKALAELDSLGLDRYHLYHANPSEQALLEQRLRP</sequence>
<dbReference type="Proteomes" id="UP001285521">
    <property type="component" value="Unassembled WGS sequence"/>
</dbReference>